<reference evidence="1 2" key="1">
    <citation type="submission" date="2015-07" db="EMBL/GenBank/DDBJ databases">
        <title>Acinetobacter yuneri, a novel member of Acinetobacter calcoaceticus-Acinetobacter baumannii complex isolated from clinical specimen.</title>
        <authorList>
            <person name="Yu Y."/>
        </authorList>
    </citation>
    <scope>NUCLEOTIDE SEQUENCE [LARGE SCALE GENOMIC DNA]</scope>
    <source>
        <strain evidence="1 2">A362</strain>
    </source>
</reference>
<gene>
    <name evidence="1" type="ORF">AC058_09105</name>
</gene>
<evidence type="ECO:0000313" key="2">
    <source>
        <dbReference type="Proteomes" id="UP000189376"/>
    </source>
</evidence>
<evidence type="ECO:0000313" key="1">
    <source>
        <dbReference type="EMBL" id="ONN54659.1"/>
    </source>
</evidence>
<proteinExistence type="predicted"/>
<dbReference type="RefSeq" id="WP_005006108.1">
    <property type="nucleotide sequence ID" value="NZ_LFZS01000005.1"/>
</dbReference>
<dbReference type="AlphaFoldDB" id="A0A1V2UYJ6"/>
<comment type="caution">
    <text evidence="1">The sequence shown here is derived from an EMBL/GenBank/DDBJ whole genome shotgun (WGS) entry which is preliminary data.</text>
</comment>
<sequence length="122" mass="14345">MKTIEELGILFSSHKYRFYNEKDLQLAIEQMFIANEIPYEREVRLSNKDIIDFTVELDVGKVGVELKIDGARNALLRQINRYLSHDSIKALYVVGTPYWVNNIPIQLNNKFIYRHRILVGVF</sequence>
<keyword evidence="2" id="KW-1185">Reference proteome</keyword>
<dbReference type="GeneID" id="69584391"/>
<evidence type="ECO:0008006" key="3">
    <source>
        <dbReference type="Google" id="ProtNLM"/>
    </source>
</evidence>
<dbReference type="EMBL" id="LFZS01000005">
    <property type="protein sequence ID" value="ONN54659.1"/>
    <property type="molecule type" value="Genomic_DNA"/>
</dbReference>
<name>A0A1V2UYJ6_9GAMM</name>
<protein>
    <recommendedName>
        <fullName evidence="3">DUF4143 domain-containing protein</fullName>
    </recommendedName>
</protein>
<organism evidence="1 2">
    <name type="scientific">Acinetobacter genomosp. 33YU</name>
    <dbReference type="NCBI Taxonomy" id="1675530"/>
    <lineage>
        <taxon>Bacteria</taxon>
        <taxon>Pseudomonadati</taxon>
        <taxon>Pseudomonadota</taxon>
        <taxon>Gammaproteobacteria</taxon>
        <taxon>Moraxellales</taxon>
        <taxon>Moraxellaceae</taxon>
        <taxon>Acinetobacter</taxon>
    </lineage>
</organism>
<accession>A0A1V2UYJ6</accession>
<dbReference type="Proteomes" id="UP000189376">
    <property type="component" value="Unassembled WGS sequence"/>
</dbReference>